<dbReference type="Pfam" id="PF14414">
    <property type="entry name" value="WHH"/>
    <property type="match status" value="1"/>
</dbReference>
<dbReference type="Proteomes" id="UP000245429">
    <property type="component" value="Chromosome"/>
</dbReference>
<sequence length="197" mass="22779">MDELVDIENHIFNRIIKGRFTKKTLKSNIDLLDEAGNTLFRLAKEDYESFINFAKKTSKERKKIIDEVNLKLNSNGKKYNPRNARLKGYEVPKSKVGASPDFSTAPKYLYNDKSIVKIQIKSERNLDFIESFKVMGITDKKTMKVILKDYTWHHLDDLNSELECTMQLVLREAHEATYGHFGSAGQAQKSIPLKKYL</sequence>
<protein>
    <submittedName>
        <fullName evidence="1">Uncharacterized protein</fullName>
    </submittedName>
</protein>
<dbReference type="AlphaFoldDB" id="A0A2U8QTY1"/>
<name>A0A2U8QTY1_9FLAO</name>
<gene>
    <name evidence="1" type="ORF">DI487_06795</name>
</gene>
<accession>A0A2U8QTY1</accession>
<evidence type="ECO:0000313" key="2">
    <source>
        <dbReference type="Proteomes" id="UP000245429"/>
    </source>
</evidence>
<dbReference type="EMBL" id="CP029463">
    <property type="protein sequence ID" value="AWM13598.1"/>
    <property type="molecule type" value="Genomic_DNA"/>
</dbReference>
<dbReference type="OrthoDB" id="1375782at2"/>
<dbReference type="InterPro" id="IPR032869">
    <property type="entry name" value="WHH_dom_containing"/>
</dbReference>
<dbReference type="KEGG" id="fse:DI487_06795"/>
<keyword evidence="2" id="KW-1185">Reference proteome</keyword>
<evidence type="ECO:0000313" key="1">
    <source>
        <dbReference type="EMBL" id="AWM13598.1"/>
    </source>
</evidence>
<proteinExistence type="predicted"/>
<reference evidence="1 2" key="1">
    <citation type="submission" date="2018-05" db="EMBL/GenBank/DDBJ databases">
        <title>Flavobacterium sp. MEBiC07310.</title>
        <authorList>
            <person name="Baek K."/>
        </authorList>
    </citation>
    <scope>NUCLEOTIDE SEQUENCE [LARGE SCALE GENOMIC DNA]</scope>
    <source>
        <strain evidence="1 2">MEBiC07310</strain>
    </source>
</reference>
<organism evidence="1 2">
    <name type="scientific">Flavobacterium sediminis</name>
    <dbReference type="NCBI Taxonomy" id="2201181"/>
    <lineage>
        <taxon>Bacteria</taxon>
        <taxon>Pseudomonadati</taxon>
        <taxon>Bacteroidota</taxon>
        <taxon>Flavobacteriia</taxon>
        <taxon>Flavobacteriales</taxon>
        <taxon>Flavobacteriaceae</taxon>
        <taxon>Flavobacterium</taxon>
    </lineage>
</organism>
<dbReference type="RefSeq" id="WP_109568966.1">
    <property type="nucleotide sequence ID" value="NZ_CP029463.1"/>
</dbReference>